<dbReference type="InterPro" id="IPR013149">
    <property type="entry name" value="ADH-like_C"/>
</dbReference>
<evidence type="ECO:0000313" key="4">
    <source>
        <dbReference type="Proteomes" id="UP000263993"/>
    </source>
</evidence>
<organism evidence="3 4">
    <name type="scientific">Undibacter mobilis</name>
    <dbReference type="NCBI Taxonomy" id="2292256"/>
    <lineage>
        <taxon>Bacteria</taxon>
        <taxon>Pseudomonadati</taxon>
        <taxon>Pseudomonadota</taxon>
        <taxon>Alphaproteobacteria</taxon>
        <taxon>Hyphomicrobiales</taxon>
        <taxon>Nitrobacteraceae</taxon>
        <taxon>Undibacter</taxon>
    </lineage>
</organism>
<dbReference type="Gene3D" id="3.90.180.10">
    <property type="entry name" value="Medium-chain alcohol dehydrogenases, catalytic domain"/>
    <property type="match status" value="1"/>
</dbReference>
<dbReference type="InterPro" id="IPR051603">
    <property type="entry name" value="Zinc-ADH_QOR/CCCR"/>
</dbReference>
<dbReference type="InterPro" id="IPR011032">
    <property type="entry name" value="GroES-like_sf"/>
</dbReference>
<dbReference type="SUPFAM" id="SSF50129">
    <property type="entry name" value="GroES-like"/>
    <property type="match status" value="1"/>
</dbReference>
<protein>
    <submittedName>
        <fullName evidence="3">NADPH:quinone reductase</fullName>
    </submittedName>
</protein>
<dbReference type="InterPro" id="IPR013154">
    <property type="entry name" value="ADH-like_N"/>
</dbReference>
<dbReference type="AlphaFoldDB" id="A0A371BD70"/>
<gene>
    <name evidence="3" type="ORF">DXH78_13510</name>
</gene>
<keyword evidence="4" id="KW-1185">Reference proteome</keyword>
<dbReference type="PANTHER" id="PTHR44154:SF1">
    <property type="entry name" value="QUINONE OXIDOREDUCTASE"/>
    <property type="match status" value="1"/>
</dbReference>
<dbReference type="PANTHER" id="PTHR44154">
    <property type="entry name" value="QUINONE OXIDOREDUCTASE"/>
    <property type="match status" value="1"/>
</dbReference>
<evidence type="ECO:0000259" key="2">
    <source>
        <dbReference type="SMART" id="SM00829"/>
    </source>
</evidence>
<evidence type="ECO:0000256" key="1">
    <source>
        <dbReference type="ARBA" id="ARBA00022857"/>
    </source>
</evidence>
<dbReference type="CDD" id="cd08253">
    <property type="entry name" value="zeta_crystallin"/>
    <property type="match status" value="1"/>
</dbReference>
<evidence type="ECO:0000313" key="3">
    <source>
        <dbReference type="EMBL" id="RDV05500.1"/>
    </source>
</evidence>
<dbReference type="InterPro" id="IPR020843">
    <property type="entry name" value="ER"/>
</dbReference>
<dbReference type="OrthoDB" id="7355832at2"/>
<name>A0A371BD70_9BRAD</name>
<feature type="domain" description="Enoyl reductase (ER)" evidence="2">
    <location>
        <begin position="11"/>
        <end position="320"/>
    </location>
</feature>
<dbReference type="Proteomes" id="UP000263993">
    <property type="component" value="Unassembled WGS sequence"/>
</dbReference>
<dbReference type="Pfam" id="PF08240">
    <property type="entry name" value="ADH_N"/>
    <property type="match status" value="1"/>
</dbReference>
<sequence>MRACYYDDIGAARDVLRTGDVPTPECGPGEVRVKLATSGVNPVDVKVRAGRKQPWPRIIPHSDGAGTIDQVGDGVDKKRIGERVWIWNAQWKRPFGTAAEYVALPSAQAVALPDKVSFAEGACLGIPAMTAFHAVELAMRSGKTLLVSGGAGAVGHYAIQFAKLAGATVLTTVSSPEKAKIAKEAGADHVIDYKTENVGDRVMALTDKRGVDAVVELNITANAKLLPTVLRPKGSVIVYGIAGPDLSLPAQFLLSNAIGIQFFLVFELDAAERARAVSGIGAALAQGKLIHRVDPRQFGLNDTAAAHEAVEQGASAKIVVTI</sequence>
<dbReference type="GO" id="GO:0016491">
    <property type="term" value="F:oxidoreductase activity"/>
    <property type="evidence" value="ECO:0007669"/>
    <property type="project" value="InterPro"/>
</dbReference>
<accession>A0A371BD70</accession>
<dbReference type="SUPFAM" id="SSF51735">
    <property type="entry name" value="NAD(P)-binding Rossmann-fold domains"/>
    <property type="match status" value="1"/>
</dbReference>
<dbReference type="InterPro" id="IPR036291">
    <property type="entry name" value="NAD(P)-bd_dom_sf"/>
</dbReference>
<dbReference type="SMART" id="SM00829">
    <property type="entry name" value="PKS_ER"/>
    <property type="match status" value="1"/>
</dbReference>
<dbReference type="RefSeq" id="WP_115517523.1">
    <property type="nucleotide sequence ID" value="NZ_QRGO01000001.1"/>
</dbReference>
<keyword evidence="1" id="KW-0521">NADP</keyword>
<reference evidence="4" key="1">
    <citation type="submission" date="2018-08" db="EMBL/GenBank/DDBJ databases">
        <authorList>
            <person name="Kim S.-J."/>
            <person name="Jung G.-Y."/>
        </authorList>
    </citation>
    <scope>NUCLEOTIDE SEQUENCE [LARGE SCALE GENOMIC DNA]</scope>
    <source>
        <strain evidence="4">GY_H</strain>
    </source>
</reference>
<dbReference type="Pfam" id="PF00107">
    <property type="entry name" value="ADH_zinc_N"/>
    <property type="match status" value="1"/>
</dbReference>
<dbReference type="Gene3D" id="3.40.50.720">
    <property type="entry name" value="NAD(P)-binding Rossmann-like Domain"/>
    <property type="match status" value="1"/>
</dbReference>
<proteinExistence type="predicted"/>
<comment type="caution">
    <text evidence="3">The sequence shown here is derived from an EMBL/GenBank/DDBJ whole genome shotgun (WGS) entry which is preliminary data.</text>
</comment>
<dbReference type="EMBL" id="QRGO01000001">
    <property type="protein sequence ID" value="RDV05500.1"/>
    <property type="molecule type" value="Genomic_DNA"/>
</dbReference>